<comment type="caution">
    <text evidence="9">The sequence shown here is derived from an EMBL/GenBank/DDBJ whole genome shotgun (WGS) entry which is preliminary data.</text>
</comment>
<dbReference type="Proteomes" id="UP000036955">
    <property type="component" value="Unassembled WGS sequence"/>
</dbReference>
<proteinExistence type="inferred from homology"/>
<keyword evidence="6" id="KW-0574">Periplasm</keyword>
<evidence type="ECO:0000313" key="10">
    <source>
        <dbReference type="Proteomes" id="UP000036955"/>
    </source>
</evidence>
<keyword evidence="9" id="KW-0132">Cell division</keyword>
<dbReference type="GO" id="GO:0042121">
    <property type="term" value="P:alginic acid biosynthetic process"/>
    <property type="evidence" value="ECO:0007669"/>
    <property type="project" value="UniProtKB-UniPathway"/>
</dbReference>
<dbReference type="UniPathway" id="UPA00286"/>
<accession>A0A0L1MKQ1</accession>
<dbReference type="AlphaFoldDB" id="A0A0L1MKQ1"/>
<reference evidence="9 10" key="1">
    <citation type="submission" date="2015-06" db="EMBL/GenBank/DDBJ databases">
        <authorList>
            <person name="Hoefler B.C."/>
            <person name="Straight P.D."/>
        </authorList>
    </citation>
    <scope>NUCLEOTIDE SEQUENCE [LARGE SCALE GENOMIC DNA]</scope>
    <source>
        <strain evidence="9 10">Riq4</strain>
    </source>
</reference>
<evidence type="ECO:0000256" key="3">
    <source>
        <dbReference type="ARBA" id="ARBA00010033"/>
    </source>
</evidence>
<comment type="subcellular location">
    <subcellularLocation>
        <location evidence="1">Periplasm</location>
    </subcellularLocation>
</comment>
<gene>
    <name evidence="9" type="ORF">ACS77_04995</name>
</gene>
<dbReference type="GO" id="GO:0042597">
    <property type="term" value="C:periplasmic space"/>
    <property type="evidence" value="ECO:0007669"/>
    <property type="project" value="UniProtKB-SubCell"/>
</dbReference>
<evidence type="ECO:0000256" key="7">
    <source>
        <dbReference type="ARBA" id="ARBA00022841"/>
    </source>
</evidence>
<comment type="pathway">
    <text evidence="2">Glycan biosynthesis; alginate biosynthesis.</text>
</comment>
<dbReference type="InterPro" id="IPR035422">
    <property type="entry name" value="AlgF"/>
</dbReference>
<evidence type="ECO:0000256" key="4">
    <source>
        <dbReference type="ARBA" id="ARBA00013964"/>
    </source>
</evidence>
<protein>
    <recommendedName>
        <fullName evidence="4">Alginate biosynthesis protein AlgF</fullName>
    </recommendedName>
</protein>
<keyword evidence="7" id="KW-0016">Alginate biosynthesis</keyword>
<keyword evidence="5 8" id="KW-0732">Signal</keyword>
<sequence>MIRSACGWALFAPLMLSLHAQAADIALYPTGPDQDSAFLRFINAADRPLQLLAEGSRASLRLEGSNAVSDYLPVPANQPIKGTLERNGKSQPLDIQVAAGEFASVIALPDSAQGIRQVVIREQPDDFNSLRASLAFISADPACTQAGLRAAGKNADLFKEVADGSVQRRAINPVSLSVQLVCAQTTVGAPLDLGQLKAGERYSVVLLPGVNGPYLLLATDVLAH</sequence>
<dbReference type="PATRIC" id="fig|317.197.peg.5765"/>
<evidence type="ECO:0000256" key="1">
    <source>
        <dbReference type="ARBA" id="ARBA00004418"/>
    </source>
</evidence>
<name>A0A0L1MKQ1_PSESX</name>
<dbReference type="OrthoDB" id="8718161at2"/>
<keyword evidence="9" id="KW-0131">Cell cycle</keyword>
<feature type="signal peptide" evidence="8">
    <location>
        <begin position="1"/>
        <end position="22"/>
    </location>
</feature>
<dbReference type="GO" id="GO:0051301">
    <property type="term" value="P:cell division"/>
    <property type="evidence" value="ECO:0007669"/>
    <property type="project" value="UniProtKB-KW"/>
</dbReference>
<evidence type="ECO:0000256" key="2">
    <source>
        <dbReference type="ARBA" id="ARBA00005182"/>
    </source>
</evidence>
<feature type="chain" id="PRO_5005556187" description="Alginate biosynthesis protein AlgF" evidence="8">
    <location>
        <begin position="23"/>
        <end position="224"/>
    </location>
</feature>
<organism evidence="9 10">
    <name type="scientific">Pseudomonas syringae</name>
    <dbReference type="NCBI Taxonomy" id="317"/>
    <lineage>
        <taxon>Bacteria</taxon>
        <taxon>Pseudomonadati</taxon>
        <taxon>Pseudomonadota</taxon>
        <taxon>Gammaproteobacteria</taxon>
        <taxon>Pseudomonadales</taxon>
        <taxon>Pseudomonadaceae</taxon>
        <taxon>Pseudomonas</taxon>
    </lineage>
</organism>
<evidence type="ECO:0000256" key="8">
    <source>
        <dbReference type="SAM" id="SignalP"/>
    </source>
</evidence>
<dbReference type="EMBL" id="LFQK01000008">
    <property type="protein sequence ID" value="KNH29060.1"/>
    <property type="molecule type" value="Genomic_DNA"/>
</dbReference>
<evidence type="ECO:0000256" key="6">
    <source>
        <dbReference type="ARBA" id="ARBA00022764"/>
    </source>
</evidence>
<evidence type="ECO:0000256" key="5">
    <source>
        <dbReference type="ARBA" id="ARBA00022729"/>
    </source>
</evidence>
<comment type="similarity">
    <text evidence="3">Belongs to the AlgF family.</text>
</comment>
<dbReference type="Pfam" id="PF11182">
    <property type="entry name" value="AlgF"/>
    <property type="match status" value="1"/>
</dbReference>
<evidence type="ECO:0000313" key="9">
    <source>
        <dbReference type="EMBL" id="KNH29060.1"/>
    </source>
</evidence>